<dbReference type="SUPFAM" id="SSF48208">
    <property type="entry name" value="Six-hairpin glycosidases"/>
    <property type="match status" value="1"/>
</dbReference>
<dbReference type="Proteomes" id="UP001432168">
    <property type="component" value="Chromosome"/>
</dbReference>
<proteinExistence type="predicted"/>
<evidence type="ECO:0000313" key="2">
    <source>
        <dbReference type="EMBL" id="WUT41628.1"/>
    </source>
</evidence>
<dbReference type="InterPro" id="IPR008928">
    <property type="entry name" value="6-hairpin_glycosidase_sf"/>
</dbReference>
<reference evidence="2" key="1">
    <citation type="submission" date="2022-10" db="EMBL/GenBank/DDBJ databases">
        <title>The complete genomes of actinobacterial strains from the NBC collection.</title>
        <authorList>
            <person name="Joergensen T.S."/>
            <person name="Alvarez Arevalo M."/>
            <person name="Sterndorff E.B."/>
            <person name="Faurdal D."/>
            <person name="Vuksanovic O."/>
            <person name="Mourched A.-S."/>
            <person name="Charusanti P."/>
            <person name="Shaw S."/>
            <person name="Blin K."/>
            <person name="Weber T."/>
        </authorList>
    </citation>
    <scope>NUCLEOTIDE SEQUENCE</scope>
    <source>
        <strain evidence="2">NBC_00686</strain>
    </source>
</reference>
<feature type="region of interest" description="Disordered" evidence="1">
    <location>
        <begin position="110"/>
        <end position="149"/>
    </location>
</feature>
<accession>A0ABZ1WQC7</accession>
<dbReference type="RefSeq" id="WP_329259196.1">
    <property type="nucleotide sequence ID" value="NZ_CP109011.1"/>
</dbReference>
<keyword evidence="3" id="KW-1185">Reference proteome</keyword>
<gene>
    <name evidence="2" type="ORF">OG929_04845</name>
</gene>
<evidence type="ECO:0000256" key="1">
    <source>
        <dbReference type="SAM" id="MobiDB-lite"/>
    </source>
</evidence>
<name>A0ABZ1WQC7_9ACTN</name>
<dbReference type="EMBL" id="CP109011">
    <property type="protein sequence ID" value="WUT41628.1"/>
    <property type="molecule type" value="Genomic_DNA"/>
</dbReference>
<sequence length="149" mass="16033">MASRDAGIWEWSDQVWTHSRFIRVAGLRAVAAAAPRHPLAETCTSPADTLLDAAERTCLHADGHGRHTPDDTSVDAALLLPAYAMPCPPPIRATGAILAACRRQLAVVRPQPRRPRDRTPRRHCLVSAARQPPAGLRPHTAAGGGRPAR</sequence>
<organism evidence="2 3">
    <name type="scientific">Streptomyces pseudovenezuelae</name>
    <dbReference type="NCBI Taxonomy" id="67350"/>
    <lineage>
        <taxon>Bacteria</taxon>
        <taxon>Bacillati</taxon>
        <taxon>Actinomycetota</taxon>
        <taxon>Actinomycetes</taxon>
        <taxon>Kitasatosporales</taxon>
        <taxon>Streptomycetaceae</taxon>
        <taxon>Streptomyces</taxon>
        <taxon>Streptomyces aurantiacus group</taxon>
    </lineage>
</organism>
<feature type="compositionally biased region" description="Basic residues" evidence="1">
    <location>
        <begin position="111"/>
        <end position="124"/>
    </location>
</feature>
<evidence type="ECO:0000313" key="3">
    <source>
        <dbReference type="Proteomes" id="UP001432168"/>
    </source>
</evidence>
<protein>
    <submittedName>
        <fullName evidence="2">Uncharacterized protein</fullName>
    </submittedName>
</protein>